<accession>A0A7S4IC46</accession>
<evidence type="ECO:0000313" key="1">
    <source>
        <dbReference type="EMBL" id="CAE2224921.1"/>
    </source>
</evidence>
<gene>
    <name evidence="1" type="ORF">VSP0166_LOCUS10717</name>
</gene>
<organism evidence="1">
    <name type="scientific">Vannella robusta</name>
    <dbReference type="NCBI Taxonomy" id="1487602"/>
    <lineage>
        <taxon>Eukaryota</taxon>
        <taxon>Amoebozoa</taxon>
        <taxon>Discosea</taxon>
        <taxon>Flabellinia</taxon>
        <taxon>Vannellidae</taxon>
        <taxon>Vannella</taxon>
    </lineage>
</organism>
<reference evidence="1" key="1">
    <citation type="submission" date="2021-01" db="EMBL/GenBank/DDBJ databases">
        <authorList>
            <person name="Corre E."/>
            <person name="Pelletier E."/>
            <person name="Niang G."/>
            <person name="Scheremetjew M."/>
            <person name="Finn R."/>
            <person name="Kale V."/>
            <person name="Holt S."/>
            <person name="Cochrane G."/>
            <person name="Meng A."/>
            <person name="Brown T."/>
            <person name="Cohen L."/>
        </authorList>
    </citation>
    <scope>NUCLEOTIDE SEQUENCE</scope>
    <source>
        <strain evidence="1">DIVA3 518/3/11/1/6</strain>
    </source>
</reference>
<dbReference type="EMBL" id="HBKP01015102">
    <property type="protein sequence ID" value="CAE2224921.1"/>
    <property type="molecule type" value="Transcribed_RNA"/>
</dbReference>
<proteinExistence type="predicted"/>
<protein>
    <submittedName>
        <fullName evidence="1">Uncharacterized protein</fullName>
    </submittedName>
</protein>
<sequence>MGRCSVCSGRRLVCTGCCGKLSTHKREWGANAEDTWYGNAEEFQYCTTCSGLGKNSFKSNSIEEPESEEVISLCLFYELQDLWRRTTTERKIDNRTQACYACDKRLNK</sequence>
<name>A0A7S4IC46_9EUKA</name>
<dbReference type="AlphaFoldDB" id="A0A7S4IC46"/>